<evidence type="ECO:0000256" key="1">
    <source>
        <dbReference type="ARBA" id="ARBA00005600"/>
    </source>
</evidence>
<dbReference type="SMR" id="G1U1L3"/>
<dbReference type="Bgee" id="ENSOCUG00000015951">
    <property type="expression patterns" value="Expressed in lung and 7 other cell types or tissues"/>
</dbReference>
<reference evidence="10" key="2">
    <citation type="journal article" date="2014" name="Mol. Genet. Genomics">
        <title>Comparative genomic analysis of eutherian ribonuclease A genes.</title>
        <authorList>
            <person name="Premzl M."/>
        </authorList>
    </citation>
    <scope>NUCLEOTIDE SEQUENCE</scope>
</reference>
<dbReference type="PANTHER" id="PTHR11437">
    <property type="entry name" value="RIBONUCLEASE"/>
    <property type="match status" value="1"/>
</dbReference>
<evidence type="ECO:0000313" key="11">
    <source>
        <dbReference type="Ensembl" id="ENSOCUP00000023248.2"/>
    </source>
</evidence>
<dbReference type="STRING" id="9986.ENSOCUP00000023248"/>
<dbReference type="EMBL" id="AAGW02024230">
    <property type="status" value="NOT_ANNOTATED_CDS"/>
    <property type="molecule type" value="Genomic_DNA"/>
</dbReference>
<sequence length="169" mass="18598">MVTSLLTGNMASKLDNFQLCLLLLLGILGTAVSFQAIPPNLTPAQWFAIQHIKMANSIVCGSAMRVVNSYTGHCKGKNTFLNITFSDAVGTCVHTPNMRCLRSSRTNCHQSSRRVPLTDCILTRNAKNYRLCTYRKLTKNKSYVIACAHKSPNDSPVFPIVPVHLDGTV</sequence>
<dbReference type="PROSITE" id="PS00127">
    <property type="entry name" value="RNASE_PANCREATIC"/>
    <property type="match status" value="1"/>
</dbReference>
<dbReference type="eggNOG" id="ENOG502TF52">
    <property type="taxonomic scope" value="Eukaryota"/>
</dbReference>
<keyword evidence="6" id="KW-1015">Disulfide bond</keyword>
<dbReference type="AlphaFoldDB" id="G1U1L3"/>
<dbReference type="InterPro" id="IPR023411">
    <property type="entry name" value="RNaseA_AS"/>
</dbReference>
<keyword evidence="3" id="KW-0732">Signal</keyword>
<dbReference type="GO" id="GO:0002227">
    <property type="term" value="P:innate immune response in mucosa"/>
    <property type="evidence" value="ECO:0007669"/>
    <property type="project" value="TreeGrafter"/>
</dbReference>
<dbReference type="GO" id="GO:0003676">
    <property type="term" value="F:nucleic acid binding"/>
    <property type="evidence" value="ECO:0007669"/>
    <property type="project" value="InterPro"/>
</dbReference>
<keyword evidence="12" id="KW-1185">Reference proteome</keyword>
<accession>W0UVH5</accession>
<keyword evidence="4 8" id="KW-0255">Endonuclease</keyword>
<evidence type="ECO:0000313" key="10">
    <source>
        <dbReference type="EMBL" id="CDG32068.1"/>
    </source>
</evidence>
<dbReference type="Gene3D" id="3.10.130.10">
    <property type="entry name" value="Ribonuclease A-like domain"/>
    <property type="match status" value="1"/>
</dbReference>
<evidence type="ECO:0000256" key="7">
    <source>
        <dbReference type="ARBA" id="ARBA00023180"/>
    </source>
</evidence>
<comment type="similarity">
    <text evidence="1 8">Belongs to the pancreatic ribonuclease family.</text>
</comment>
<dbReference type="GO" id="GO:0006935">
    <property type="term" value="P:chemotaxis"/>
    <property type="evidence" value="ECO:0007669"/>
    <property type="project" value="TreeGrafter"/>
</dbReference>
<evidence type="ECO:0000313" key="12">
    <source>
        <dbReference type="Proteomes" id="UP000001811"/>
    </source>
</evidence>
<accession>G1U1L3</accession>
<evidence type="ECO:0000256" key="6">
    <source>
        <dbReference type="ARBA" id="ARBA00023157"/>
    </source>
</evidence>
<dbReference type="GO" id="GO:0050830">
    <property type="term" value="P:defense response to Gram-positive bacterium"/>
    <property type="evidence" value="ECO:0007669"/>
    <property type="project" value="TreeGrafter"/>
</dbReference>
<protein>
    <submittedName>
        <fullName evidence="10">Ribonuclease A F2</fullName>
    </submittedName>
</protein>
<name>G1U1L3_RABIT</name>
<evidence type="ECO:0000256" key="5">
    <source>
        <dbReference type="ARBA" id="ARBA00022801"/>
    </source>
</evidence>
<dbReference type="InterPro" id="IPR023412">
    <property type="entry name" value="RNaseA_domain"/>
</dbReference>
<dbReference type="KEGG" id="ocu:103351154"/>
<dbReference type="SUPFAM" id="SSF54076">
    <property type="entry name" value="RNase A-like"/>
    <property type="match status" value="1"/>
</dbReference>
<reference evidence="10" key="4">
    <citation type="journal article" date="2019" name="Gene Rep">
        <title>Eutherian third-party data gene collections.</title>
        <authorList>
            <person name="Premzl M."/>
        </authorList>
    </citation>
    <scope>NUCLEOTIDE SEQUENCE</scope>
</reference>
<feature type="domain" description="Ribonuclease A-domain" evidence="9">
    <location>
        <begin position="40"/>
        <end position="169"/>
    </location>
</feature>
<dbReference type="PaxDb" id="9986-ENSOCUP00000023248"/>
<dbReference type="HOGENOM" id="CLU_117006_0_1_1"/>
<dbReference type="OrthoDB" id="9450033at2759"/>
<gene>
    <name evidence="10 11" type="primary">RAF2</name>
</gene>
<reference evidence="11" key="5">
    <citation type="submission" date="2025-05" db="UniProtKB">
        <authorList>
            <consortium name="Ensembl"/>
        </authorList>
    </citation>
    <scope>IDENTIFICATION</scope>
    <source>
        <strain evidence="11">Thorbecke</strain>
    </source>
</reference>
<dbReference type="Proteomes" id="UP000001811">
    <property type="component" value="Chromosome 17"/>
</dbReference>
<keyword evidence="5 8" id="KW-0378">Hydrolase</keyword>
<dbReference type="EMBL" id="HG328992">
    <property type="protein sequence ID" value="CDG32068.1"/>
    <property type="molecule type" value="Genomic_DNA"/>
</dbReference>
<dbReference type="CTD" id="39821"/>
<dbReference type="Pfam" id="PF00074">
    <property type="entry name" value="RnaseA"/>
    <property type="match status" value="1"/>
</dbReference>
<dbReference type="InterPro" id="IPR001427">
    <property type="entry name" value="RNaseA"/>
</dbReference>
<keyword evidence="2 8" id="KW-0540">Nuclease</keyword>
<evidence type="ECO:0000256" key="2">
    <source>
        <dbReference type="ARBA" id="ARBA00022722"/>
    </source>
</evidence>
<dbReference type="GO" id="GO:0004519">
    <property type="term" value="F:endonuclease activity"/>
    <property type="evidence" value="ECO:0007669"/>
    <property type="project" value="UniProtKB-KW"/>
</dbReference>
<evidence type="ECO:0000256" key="8">
    <source>
        <dbReference type="RuleBase" id="RU000651"/>
    </source>
</evidence>
<dbReference type="Ensembl" id="ENSOCUT00000015944.3">
    <property type="protein sequence ID" value="ENSOCUP00000023248.2"/>
    <property type="gene ID" value="ENSOCUG00000015951.3"/>
</dbReference>
<dbReference type="InterPro" id="IPR036816">
    <property type="entry name" value="RNaseA-like_dom_sf"/>
</dbReference>
<evidence type="ECO:0000259" key="9">
    <source>
        <dbReference type="SMART" id="SM00092"/>
    </source>
</evidence>
<reference evidence="11 12" key="1">
    <citation type="journal article" date="2011" name="Nature">
        <title>A high-resolution map of human evolutionary constraint using 29 mammals.</title>
        <authorList>
            <person name="Lindblad-Toh K."/>
            <person name="Garber M."/>
            <person name="Zuk O."/>
            <person name="Lin M.F."/>
            <person name="Parker B.J."/>
            <person name="Washietl S."/>
            <person name="Kheradpour P."/>
            <person name="Ernst J."/>
            <person name="Jordan G."/>
            <person name="Mauceli E."/>
            <person name="Ward L.D."/>
            <person name="Lowe C.B."/>
            <person name="Holloway A.K."/>
            <person name="Clamp M."/>
            <person name="Gnerre S."/>
            <person name="Alfoldi J."/>
            <person name="Beal K."/>
            <person name="Chang J."/>
            <person name="Clawson H."/>
            <person name="Cuff J."/>
            <person name="Di Palma F."/>
            <person name="Fitzgerald S."/>
            <person name="Flicek P."/>
            <person name="Guttman M."/>
            <person name="Hubisz M.J."/>
            <person name="Jaffe D.B."/>
            <person name="Jungreis I."/>
            <person name="Kent W.J."/>
            <person name="Kostka D."/>
            <person name="Lara M."/>
            <person name="Martins A.L."/>
            <person name="Massingham T."/>
            <person name="Moltke I."/>
            <person name="Raney B.J."/>
            <person name="Rasmussen M.D."/>
            <person name="Robinson J."/>
            <person name="Stark A."/>
            <person name="Vilella A.J."/>
            <person name="Wen J."/>
            <person name="Xie X."/>
            <person name="Zody M.C."/>
            <person name="Baldwin J."/>
            <person name="Bloom T."/>
            <person name="Chin C.W."/>
            <person name="Heiman D."/>
            <person name="Nicol R."/>
            <person name="Nusbaum C."/>
            <person name="Young S."/>
            <person name="Wilkinson J."/>
            <person name="Worley K.C."/>
            <person name="Kovar C.L."/>
            <person name="Muzny D.M."/>
            <person name="Gibbs R.A."/>
            <person name="Cree A."/>
            <person name="Dihn H.H."/>
            <person name="Fowler G."/>
            <person name="Jhangiani S."/>
            <person name="Joshi V."/>
            <person name="Lee S."/>
            <person name="Lewis L.R."/>
            <person name="Nazareth L.V."/>
            <person name="Okwuonu G."/>
            <person name="Santibanez J."/>
            <person name="Warren W.C."/>
            <person name="Mardis E.R."/>
            <person name="Weinstock G.M."/>
            <person name="Wilson R.K."/>
            <person name="Delehaunty K."/>
            <person name="Dooling D."/>
            <person name="Fronik C."/>
            <person name="Fulton L."/>
            <person name="Fulton B."/>
            <person name="Graves T."/>
            <person name="Minx P."/>
            <person name="Sodergren E."/>
            <person name="Birney E."/>
            <person name="Margulies E.H."/>
            <person name="Herrero J."/>
            <person name="Green E.D."/>
            <person name="Haussler D."/>
            <person name="Siepel A."/>
            <person name="Goldman N."/>
            <person name="Pollard K.S."/>
            <person name="Pedersen J.S."/>
            <person name="Lander E.S."/>
            <person name="Kellis M."/>
        </authorList>
    </citation>
    <scope>NUCLEOTIDE SEQUENCE [LARGE SCALE GENOMIC DNA]</scope>
    <source>
        <strain evidence="11 12">Thorbecke inbred</strain>
    </source>
</reference>
<reference evidence="10" key="3">
    <citation type="journal article" date="2016" name="Data Brief">
        <title>Curated eutherian third party data gene data sets.</title>
        <authorList>
            <person name="Premzl M."/>
        </authorList>
    </citation>
    <scope>NUCLEOTIDE SEQUENCE</scope>
</reference>
<dbReference type="PRINTS" id="PR00794">
    <property type="entry name" value="RIBONUCLEASE"/>
</dbReference>
<keyword evidence="7" id="KW-0325">Glycoprotein</keyword>
<dbReference type="CDD" id="cd06265">
    <property type="entry name" value="RNase_A_canonical"/>
    <property type="match status" value="1"/>
</dbReference>
<evidence type="ECO:0000256" key="4">
    <source>
        <dbReference type="ARBA" id="ARBA00022759"/>
    </source>
</evidence>
<evidence type="ECO:0000256" key="3">
    <source>
        <dbReference type="ARBA" id="ARBA00022729"/>
    </source>
</evidence>
<dbReference type="GeneTree" id="ENSGT00940000162253"/>
<dbReference type="PANTHER" id="PTHR11437:SF3">
    <property type="entry name" value="EOSINOPHIL CATIONIC PROTEIN"/>
    <property type="match status" value="1"/>
</dbReference>
<dbReference type="GO" id="GO:0004540">
    <property type="term" value="F:RNA nuclease activity"/>
    <property type="evidence" value="ECO:0007669"/>
    <property type="project" value="TreeGrafter"/>
</dbReference>
<dbReference type="SMART" id="SM00092">
    <property type="entry name" value="RNAse_Pc"/>
    <property type="match status" value="1"/>
</dbReference>
<organism evidence="11 12">
    <name type="scientific">Oryctolagus cuniculus</name>
    <name type="common">Rabbit</name>
    <dbReference type="NCBI Taxonomy" id="9986"/>
    <lineage>
        <taxon>Eukaryota</taxon>
        <taxon>Metazoa</taxon>
        <taxon>Chordata</taxon>
        <taxon>Craniata</taxon>
        <taxon>Vertebrata</taxon>
        <taxon>Euteleostomi</taxon>
        <taxon>Mammalia</taxon>
        <taxon>Eutheria</taxon>
        <taxon>Euarchontoglires</taxon>
        <taxon>Glires</taxon>
        <taxon>Lagomorpha</taxon>
        <taxon>Leporidae</taxon>
        <taxon>Oryctolagus</taxon>
    </lineage>
</organism>
<dbReference type="GO" id="GO:0016787">
    <property type="term" value="F:hydrolase activity"/>
    <property type="evidence" value="ECO:0007669"/>
    <property type="project" value="UniProtKB-KW"/>
</dbReference>
<dbReference type="GO" id="GO:0005615">
    <property type="term" value="C:extracellular space"/>
    <property type="evidence" value="ECO:0007669"/>
    <property type="project" value="TreeGrafter"/>
</dbReference>
<proteinExistence type="inferred from homology"/>
<dbReference type="GeneID" id="103351154"/>